<keyword evidence="2 6" id="KW-0889">Transcription antitermination</keyword>
<dbReference type="GO" id="GO:0006353">
    <property type="term" value="P:DNA-templated transcription termination"/>
    <property type="evidence" value="ECO:0007669"/>
    <property type="project" value="UniProtKB-UniRule"/>
</dbReference>
<dbReference type="HAMAP" id="MF_00073">
    <property type="entry name" value="NusB"/>
    <property type="match status" value="1"/>
</dbReference>
<proteinExistence type="inferred from homology"/>
<dbReference type="EMBL" id="PJKA01000003">
    <property type="protein sequence ID" value="PNC19754.1"/>
    <property type="molecule type" value="Genomic_DNA"/>
</dbReference>
<dbReference type="AlphaFoldDB" id="A0A2N8HGA1"/>
<dbReference type="InterPro" id="IPR006027">
    <property type="entry name" value="NusB_RsmB_TIM44"/>
</dbReference>
<evidence type="ECO:0000256" key="3">
    <source>
        <dbReference type="ARBA" id="ARBA00022884"/>
    </source>
</evidence>
<name>A0A2N8HGA1_9BACT</name>
<evidence type="ECO:0000256" key="6">
    <source>
        <dbReference type="HAMAP-Rule" id="MF_00073"/>
    </source>
</evidence>
<protein>
    <recommendedName>
        <fullName evidence="6">Transcription antitermination protein NusB</fullName>
    </recommendedName>
    <alternativeName>
        <fullName evidence="6">Antitermination factor NusB</fullName>
    </alternativeName>
</protein>
<dbReference type="InterPro" id="IPR035926">
    <property type="entry name" value="NusB-like_sf"/>
</dbReference>
<evidence type="ECO:0000313" key="10">
    <source>
        <dbReference type="Proteomes" id="UP000236000"/>
    </source>
</evidence>
<evidence type="ECO:0000256" key="7">
    <source>
        <dbReference type="SAM" id="MobiDB-lite"/>
    </source>
</evidence>
<gene>
    <name evidence="6 9" type="primary">nusB</name>
    <name evidence="9" type="ORF">CXU22_01715</name>
</gene>
<evidence type="ECO:0000259" key="8">
    <source>
        <dbReference type="Pfam" id="PF01029"/>
    </source>
</evidence>
<dbReference type="GO" id="GO:0005829">
    <property type="term" value="C:cytosol"/>
    <property type="evidence" value="ECO:0007669"/>
    <property type="project" value="TreeGrafter"/>
</dbReference>
<dbReference type="Gene3D" id="1.10.940.10">
    <property type="entry name" value="NusB-like"/>
    <property type="match status" value="1"/>
</dbReference>
<dbReference type="InterPro" id="IPR011605">
    <property type="entry name" value="NusB_fam"/>
</dbReference>
<organism evidence="9 10">
    <name type="scientific">Akkermansia muciniphila</name>
    <dbReference type="NCBI Taxonomy" id="239935"/>
    <lineage>
        <taxon>Bacteria</taxon>
        <taxon>Pseudomonadati</taxon>
        <taxon>Verrucomicrobiota</taxon>
        <taxon>Verrucomicrobiia</taxon>
        <taxon>Verrucomicrobiales</taxon>
        <taxon>Akkermansiaceae</taxon>
        <taxon>Akkermansia</taxon>
    </lineage>
</organism>
<feature type="region of interest" description="Disordered" evidence="7">
    <location>
        <begin position="1"/>
        <end position="39"/>
    </location>
</feature>
<dbReference type="GO" id="GO:0031564">
    <property type="term" value="P:transcription antitermination"/>
    <property type="evidence" value="ECO:0007669"/>
    <property type="project" value="UniProtKB-KW"/>
</dbReference>
<keyword evidence="5 6" id="KW-0804">Transcription</keyword>
<reference evidence="9 10" key="1">
    <citation type="journal article" date="2017" name="BMC Genomics">
        <title>Genome sequencing of 39 Akkermansia muciniphila isolates reveals its population structure, genomic and functional diverisity, and global distribution in mammalian gut microbiotas.</title>
        <authorList>
            <person name="Guo X."/>
            <person name="Li S."/>
            <person name="Zhang J."/>
            <person name="Wu F."/>
            <person name="Li X."/>
            <person name="Wu D."/>
            <person name="Zhang M."/>
            <person name="Ou Z."/>
            <person name="Jie Z."/>
            <person name="Yan Q."/>
            <person name="Li P."/>
            <person name="Yi J."/>
            <person name="Peng Y."/>
        </authorList>
    </citation>
    <scope>NUCLEOTIDE SEQUENCE [LARGE SCALE GENOMIC DNA]</scope>
    <source>
        <strain evidence="9 10">GP24</strain>
    </source>
</reference>
<dbReference type="SUPFAM" id="SSF48013">
    <property type="entry name" value="NusB-like"/>
    <property type="match status" value="1"/>
</dbReference>
<evidence type="ECO:0000256" key="1">
    <source>
        <dbReference type="ARBA" id="ARBA00005952"/>
    </source>
</evidence>
<comment type="similarity">
    <text evidence="1 6">Belongs to the NusB family.</text>
</comment>
<dbReference type="GO" id="GO:0003723">
    <property type="term" value="F:RNA binding"/>
    <property type="evidence" value="ECO:0007669"/>
    <property type="project" value="UniProtKB-UniRule"/>
</dbReference>
<dbReference type="Proteomes" id="UP000236000">
    <property type="component" value="Unassembled WGS sequence"/>
</dbReference>
<comment type="caution">
    <text evidence="9">The sequence shown here is derived from an EMBL/GenBank/DDBJ whole genome shotgun (WGS) entry which is preliminary data.</text>
</comment>
<feature type="domain" description="NusB/RsmB/TIM44" evidence="8">
    <location>
        <begin position="253"/>
        <end position="340"/>
    </location>
</feature>
<dbReference type="NCBIfam" id="TIGR01951">
    <property type="entry name" value="nusB"/>
    <property type="match status" value="1"/>
</dbReference>
<keyword evidence="3 6" id="KW-0694">RNA-binding</keyword>
<accession>A0A2N8HGA1</accession>
<sequence length="346" mass="38845">MKSRPLPAASPPSSTADGKRRVPQPVWRNSSSTPSPGNKVHTLFPFSTAMLSRNQIRQAAIQYLYATSQAPETEQEQDEGIWDILMEPFRGDYCKLRAKAVSGHLTRDYPDKLRLFVTRARETADKLQHDPLTLPVRDQLQDLLVKEGEFNASLLQLKKALHEDPSNDRGTLSAACDASQELNTTLMQMRRRLLDALKDFPAYSSIWAPLISSCHKLQEINDRVNCIIHPDGRPSLAEMKKVVEAGQDADELYREAKTLGEEILRRRDELDAAINATLENYTPERVSAIDRAILRLGAYELLHRKDLPAPIVISEAIRLAERFSSAESPRFINGVLAGISKTERPA</sequence>
<dbReference type="PANTHER" id="PTHR11078:SF3">
    <property type="entry name" value="ANTITERMINATION NUSB DOMAIN-CONTAINING PROTEIN"/>
    <property type="match status" value="1"/>
</dbReference>
<dbReference type="Pfam" id="PF01029">
    <property type="entry name" value="NusB"/>
    <property type="match status" value="1"/>
</dbReference>
<keyword evidence="4 6" id="KW-0805">Transcription regulation</keyword>
<comment type="function">
    <text evidence="6">Involved in transcription antitermination. Required for transcription of ribosomal RNA (rRNA) genes. Binds specifically to the boxA antiterminator sequence of the ribosomal RNA (rrn) operons.</text>
</comment>
<evidence type="ECO:0000256" key="5">
    <source>
        <dbReference type="ARBA" id="ARBA00023163"/>
    </source>
</evidence>
<dbReference type="PANTHER" id="PTHR11078">
    <property type="entry name" value="N UTILIZATION SUBSTANCE PROTEIN B-RELATED"/>
    <property type="match status" value="1"/>
</dbReference>
<feature type="compositionally biased region" description="Polar residues" evidence="7">
    <location>
        <begin position="27"/>
        <end position="36"/>
    </location>
</feature>
<evidence type="ECO:0000256" key="4">
    <source>
        <dbReference type="ARBA" id="ARBA00023015"/>
    </source>
</evidence>
<evidence type="ECO:0000256" key="2">
    <source>
        <dbReference type="ARBA" id="ARBA00022814"/>
    </source>
</evidence>
<evidence type="ECO:0000313" key="9">
    <source>
        <dbReference type="EMBL" id="PNC19754.1"/>
    </source>
</evidence>